<dbReference type="Proteomes" id="UP001140074">
    <property type="component" value="Unassembled WGS sequence"/>
</dbReference>
<feature type="compositionally biased region" description="Polar residues" evidence="2">
    <location>
        <begin position="436"/>
        <end position="446"/>
    </location>
</feature>
<feature type="compositionally biased region" description="Polar residues" evidence="2">
    <location>
        <begin position="338"/>
        <end position="363"/>
    </location>
</feature>
<feature type="compositionally biased region" description="Low complexity" evidence="2">
    <location>
        <begin position="107"/>
        <end position="116"/>
    </location>
</feature>
<protein>
    <recommendedName>
        <fullName evidence="3">C3H1-type domain-containing protein</fullName>
    </recommendedName>
</protein>
<reference evidence="4" key="1">
    <citation type="submission" date="2022-07" db="EMBL/GenBank/DDBJ databases">
        <title>Phylogenomic reconstructions and comparative analyses of Kickxellomycotina fungi.</title>
        <authorList>
            <person name="Reynolds N.K."/>
            <person name="Stajich J.E."/>
            <person name="Barry K."/>
            <person name="Grigoriev I.V."/>
            <person name="Crous P."/>
            <person name="Smith M.E."/>
        </authorList>
    </citation>
    <scope>NUCLEOTIDE SEQUENCE</scope>
    <source>
        <strain evidence="4">RSA 476</strain>
    </source>
</reference>
<evidence type="ECO:0000256" key="2">
    <source>
        <dbReference type="SAM" id="MobiDB-lite"/>
    </source>
</evidence>
<feature type="region of interest" description="Disordered" evidence="2">
    <location>
        <begin position="163"/>
        <end position="214"/>
    </location>
</feature>
<dbReference type="EMBL" id="JANBUY010000332">
    <property type="protein sequence ID" value="KAJ2860022.1"/>
    <property type="molecule type" value="Genomic_DNA"/>
</dbReference>
<evidence type="ECO:0000259" key="3">
    <source>
        <dbReference type="PROSITE" id="PS50103"/>
    </source>
</evidence>
<dbReference type="Pfam" id="PF15663">
    <property type="entry name" value="zf-CCCH_3"/>
    <property type="match status" value="1"/>
</dbReference>
<dbReference type="InterPro" id="IPR041686">
    <property type="entry name" value="Znf-CCCH_3"/>
</dbReference>
<sequence>MSSKVDCHFFLTSSCRNGDQCPFRHSEAAKGTEEVCSDYAQTGQCPASDCGKRHTEVSSRSTKPPSEVACRNEENGGTCTRSGCIFKHVRATQPGGLNVAAKAFVPQGRPGRPVRPATKEWTSAGKASMEWTPAGNASMEWTPAGKAARPPVKQHANMEWTPATAARPPPIPGTTGIRPPAGQRVVGRPRVATARPQRPPPSVASSDDSQGMDVDVPAQPAIRYAENPTVKASPPGVASIPTIYDILGIAEQAPASADRFARNRRANNRARSSTVSHVPAVSFAPMPSVSVTTQAPKVSAWPQTQAPSVSVSILPADVPSVEPALSLVTHTVGDVADTTPNLNVSPAPVTSNPREVAASSNDNPLRAMVSLDEVELSADEGDGAADTSPAVLQTATTSPPAPPSMPVVVVPEAKIGVSHRTPAKSRTVPPPRDTKTSSPRLGTTDSVGAESSVPKILSFQEIMERKRRKQAEIEASNVVSPPLVPPVVAAAVEPVVEPAVKIAVEPTVETAVEPAVETKPTPVGAKTLMGKRRIVIDEDDVESDASEGKRARPEPPTQHKALAIPNYVAMFEQELADLTCDLEGPLENMPAGDLVSRATLANTFVDQDINQLLGL</sequence>
<dbReference type="SMART" id="SM00356">
    <property type="entry name" value="ZnF_C3H1"/>
    <property type="match status" value="3"/>
</dbReference>
<evidence type="ECO:0000313" key="5">
    <source>
        <dbReference type="Proteomes" id="UP001140074"/>
    </source>
</evidence>
<feature type="region of interest" description="Disordered" evidence="2">
    <location>
        <begin position="107"/>
        <end position="126"/>
    </location>
</feature>
<keyword evidence="1" id="KW-0862">Zinc</keyword>
<dbReference type="InterPro" id="IPR000571">
    <property type="entry name" value="Znf_CCCH"/>
</dbReference>
<feature type="region of interest" description="Disordered" evidence="2">
    <location>
        <begin position="378"/>
        <end position="450"/>
    </location>
</feature>
<feature type="zinc finger region" description="C3H1-type" evidence="1">
    <location>
        <begin position="64"/>
        <end position="91"/>
    </location>
</feature>
<dbReference type="AlphaFoldDB" id="A0A9W8IKS6"/>
<evidence type="ECO:0000256" key="1">
    <source>
        <dbReference type="PROSITE-ProRule" id="PRU00723"/>
    </source>
</evidence>
<dbReference type="Gene3D" id="4.10.1000.10">
    <property type="entry name" value="Zinc finger, CCCH-type"/>
    <property type="match status" value="1"/>
</dbReference>
<feature type="region of interest" description="Disordered" evidence="2">
    <location>
        <begin position="539"/>
        <end position="558"/>
    </location>
</feature>
<name>A0A9W8IKS6_9FUNG</name>
<dbReference type="GO" id="GO:0008270">
    <property type="term" value="F:zinc ion binding"/>
    <property type="evidence" value="ECO:0007669"/>
    <property type="project" value="UniProtKB-KW"/>
</dbReference>
<dbReference type="PANTHER" id="PTHR15725">
    <property type="entry name" value="ZN-FINGER, C-X8-C-X5-C-X3-H TYPE-CONTAINING"/>
    <property type="match status" value="1"/>
</dbReference>
<comment type="caution">
    <text evidence="4">The sequence shown here is derived from an EMBL/GenBank/DDBJ whole genome shotgun (WGS) entry which is preliminary data.</text>
</comment>
<organism evidence="4 5">
    <name type="scientific">Coemansia aciculifera</name>
    <dbReference type="NCBI Taxonomy" id="417176"/>
    <lineage>
        <taxon>Eukaryota</taxon>
        <taxon>Fungi</taxon>
        <taxon>Fungi incertae sedis</taxon>
        <taxon>Zoopagomycota</taxon>
        <taxon>Kickxellomycotina</taxon>
        <taxon>Kickxellomycetes</taxon>
        <taxon>Kickxellales</taxon>
        <taxon>Kickxellaceae</taxon>
        <taxon>Coemansia</taxon>
    </lineage>
</organism>
<keyword evidence="1" id="KW-0479">Metal-binding</keyword>
<keyword evidence="1" id="KW-0863">Zinc-finger</keyword>
<feature type="region of interest" description="Disordered" evidence="2">
    <location>
        <begin position="48"/>
        <end position="69"/>
    </location>
</feature>
<feature type="region of interest" description="Disordered" evidence="2">
    <location>
        <begin position="338"/>
        <end position="364"/>
    </location>
</feature>
<keyword evidence="5" id="KW-1185">Reference proteome</keyword>
<evidence type="ECO:0000313" key="4">
    <source>
        <dbReference type="EMBL" id="KAJ2860022.1"/>
    </source>
</evidence>
<feature type="domain" description="C3H1-type" evidence="3">
    <location>
        <begin position="1"/>
        <end position="28"/>
    </location>
</feature>
<dbReference type="PROSITE" id="PS50103">
    <property type="entry name" value="ZF_C3H1"/>
    <property type="match status" value="2"/>
</dbReference>
<accession>A0A9W8IKS6</accession>
<dbReference type="PANTHER" id="PTHR15725:SF14">
    <property type="entry name" value="ZINC FINGER CCCH DOMAIN-CONTAINING PROTEIN 11A"/>
    <property type="match status" value="1"/>
</dbReference>
<feature type="zinc finger region" description="C3H1-type" evidence="1">
    <location>
        <begin position="1"/>
        <end position="28"/>
    </location>
</feature>
<feature type="domain" description="C3H1-type" evidence="3">
    <location>
        <begin position="64"/>
        <end position="91"/>
    </location>
</feature>
<proteinExistence type="predicted"/>
<gene>
    <name evidence="4" type="ORF">GGH94_005762</name>
</gene>